<dbReference type="InterPro" id="IPR044555">
    <property type="entry name" value="WUSCHEL-like"/>
</dbReference>
<organism evidence="12 13">
    <name type="scientific">Stephania yunnanensis</name>
    <dbReference type="NCBI Taxonomy" id="152371"/>
    <lineage>
        <taxon>Eukaryota</taxon>
        <taxon>Viridiplantae</taxon>
        <taxon>Streptophyta</taxon>
        <taxon>Embryophyta</taxon>
        <taxon>Tracheophyta</taxon>
        <taxon>Spermatophyta</taxon>
        <taxon>Magnoliopsida</taxon>
        <taxon>Ranunculales</taxon>
        <taxon>Menispermaceae</taxon>
        <taxon>Menispermoideae</taxon>
        <taxon>Cissampelideae</taxon>
        <taxon>Stephania</taxon>
    </lineage>
</organism>
<evidence type="ECO:0000256" key="2">
    <source>
        <dbReference type="ARBA" id="ARBA00022473"/>
    </source>
</evidence>
<dbReference type="Pfam" id="PF00046">
    <property type="entry name" value="Homeodomain"/>
    <property type="match status" value="1"/>
</dbReference>
<evidence type="ECO:0000256" key="10">
    <source>
        <dbReference type="RuleBase" id="RU000682"/>
    </source>
</evidence>
<dbReference type="PANTHER" id="PTHR45940">
    <property type="entry name" value="WUSCHEL-RELATED HOMEOBOX 1-RELATED"/>
    <property type="match status" value="1"/>
</dbReference>
<dbReference type="GO" id="GO:0003677">
    <property type="term" value="F:DNA binding"/>
    <property type="evidence" value="ECO:0007669"/>
    <property type="project" value="UniProtKB-UniRule"/>
</dbReference>
<evidence type="ECO:0000256" key="1">
    <source>
        <dbReference type="ARBA" id="ARBA00004123"/>
    </source>
</evidence>
<sequence length="208" mass="23877">MILEQMYRGGIKTPNASQIQQITAHLSIYGRIEGKNVFYWFQNHKARDRQRLRKKLLTKQPQQQQCHQFPQQTHHQNPLLHLFDASVVIPSGLPQLQHYNSLLLQEGLQESAHPHVMQCMEKMENSQIEEMENWVGLRNQYELMNCTTNTTTTSDTTTTTTTTRTVPAHSCCSRPLITLELFPIKSTCSIKDDDQCTTPKSPPLSLTS</sequence>
<dbReference type="AlphaFoldDB" id="A0AAP0J6D2"/>
<comment type="subcellular location">
    <subcellularLocation>
        <location evidence="1 9 10">Nucleus</location>
    </subcellularLocation>
</comment>
<evidence type="ECO:0000256" key="9">
    <source>
        <dbReference type="PROSITE-ProRule" id="PRU00108"/>
    </source>
</evidence>
<gene>
    <name evidence="12" type="ORF">Syun_016015</name>
</gene>
<evidence type="ECO:0000256" key="3">
    <source>
        <dbReference type="ARBA" id="ARBA00023015"/>
    </source>
</evidence>
<accession>A0AAP0J6D2</accession>
<dbReference type="GO" id="GO:0003700">
    <property type="term" value="F:DNA-binding transcription factor activity"/>
    <property type="evidence" value="ECO:0007669"/>
    <property type="project" value="InterPro"/>
</dbReference>
<comment type="similarity">
    <text evidence="8">Belongs to the WUS homeobox family.</text>
</comment>
<evidence type="ECO:0000259" key="11">
    <source>
        <dbReference type="PROSITE" id="PS50071"/>
    </source>
</evidence>
<protein>
    <recommendedName>
        <fullName evidence="11">Homeobox domain-containing protein</fullName>
    </recommendedName>
</protein>
<dbReference type="GO" id="GO:0005634">
    <property type="term" value="C:nucleus"/>
    <property type="evidence" value="ECO:0007669"/>
    <property type="project" value="UniProtKB-SubCell"/>
</dbReference>
<dbReference type="PANTHER" id="PTHR45940:SF42">
    <property type="entry name" value="WUSCHEL-RELATED HOMEOBOX 3"/>
    <property type="match status" value="1"/>
</dbReference>
<keyword evidence="3" id="KW-0805">Transcription regulation</keyword>
<proteinExistence type="inferred from homology"/>
<keyword evidence="7 9" id="KW-0539">Nucleus</keyword>
<comment type="caution">
    <text evidence="12">The sequence shown here is derived from an EMBL/GenBank/DDBJ whole genome shotgun (WGS) entry which is preliminary data.</text>
</comment>
<dbReference type="Proteomes" id="UP001420932">
    <property type="component" value="Unassembled WGS sequence"/>
</dbReference>
<keyword evidence="13" id="KW-1185">Reference proteome</keyword>
<feature type="DNA-binding region" description="Homeobox" evidence="9">
    <location>
        <begin position="3"/>
        <end position="52"/>
    </location>
</feature>
<dbReference type="InterPro" id="IPR009057">
    <property type="entry name" value="Homeodomain-like_sf"/>
</dbReference>
<evidence type="ECO:0000256" key="7">
    <source>
        <dbReference type="ARBA" id="ARBA00023242"/>
    </source>
</evidence>
<keyword evidence="6" id="KW-0804">Transcription</keyword>
<reference evidence="12 13" key="1">
    <citation type="submission" date="2024-01" db="EMBL/GenBank/DDBJ databases">
        <title>Genome assemblies of Stephania.</title>
        <authorList>
            <person name="Yang L."/>
        </authorList>
    </citation>
    <scope>NUCLEOTIDE SEQUENCE [LARGE SCALE GENOMIC DNA]</scope>
    <source>
        <strain evidence="12">YNDBR</strain>
        <tissue evidence="12">Leaf</tissue>
    </source>
</reference>
<evidence type="ECO:0000256" key="4">
    <source>
        <dbReference type="ARBA" id="ARBA00023125"/>
    </source>
</evidence>
<dbReference type="PROSITE" id="PS50071">
    <property type="entry name" value="HOMEOBOX_2"/>
    <property type="match status" value="1"/>
</dbReference>
<evidence type="ECO:0000313" key="12">
    <source>
        <dbReference type="EMBL" id="KAK9127218.1"/>
    </source>
</evidence>
<feature type="domain" description="Homeobox" evidence="11">
    <location>
        <begin position="1"/>
        <end position="51"/>
    </location>
</feature>
<keyword evidence="5 9" id="KW-0371">Homeobox</keyword>
<dbReference type="InterPro" id="IPR001356">
    <property type="entry name" value="HD"/>
</dbReference>
<evidence type="ECO:0000256" key="8">
    <source>
        <dbReference type="ARBA" id="ARBA00024040"/>
    </source>
</evidence>
<evidence type="ECO:0000313" key="13">
    <source>
        <dbReference type="Proteomes" id="UP001420932"/>
    </source>
</evidence>
<dbReference type="EMBL" id="JBBNAF010000007">
    <property type="protein sequence ID" value="KAK9127218.1"/>
    <property type="molecule type" value="Genomic_DNA"/>
</dbReference>
<name>A0AAP0J6D2_9MAGN</name>
<dbReference type="SUPFAM" id="SSF46689">
    <property type="entry name" value="Homeodomain-like"/>
    <property type="match status" value="1"/>
</dbReference>
<dbReference type="GO" id="GO:0099402">
    <property type="term" value="P:plant organ development"/>
    <property type="evidence" value="ECO:0007669"/>
    <property type="project" value="InterPro"/>
</dbReference>
<keyword evidence="2" id="KW-0217">Developmental protein</keyword>
<keyword evidence="4 9" id="KW-0238">DNA-binding</keyword>
<evidence type="ECO:0000256" key="6">
    <source>
        <dbReference type="ARBA" id="ARBA00023163"/>
    </source>
</evidence>
<evidence type="ECO:0000256" key="5">
    <source>
        <dbReference type="ARBA" id="ARBA00023155"/>
    </source>
</evidence>